<protein>
    <submittedName>
        <fullName evidence="1">Sugar ABC transporter substrate-binding protein</fullName>
    </submittedName>
</protein>
<dbReference type="PANTHER" id="PTHR43649:SF12">
    <property type="entry name" value="DIACETYLCHITOBIOSE BINDING PROTEIN DASA"/>
    <property type="match status" value="1"/>
</dbReference>
<dbReference type="PANTHER" id="PTHR43649">
    <property type="entry name" value="ARABINOSE-BINDING PROTEIN-RELATED"/>
    <property type="match status" value="1"/>
</dbReference>
<sequence>MTRSVTPRPGADAVRGRRPRPVRGAVSVWAAVLALCAAAALSGCLAQGAGDRNTLRVWVVEAPTPQISGGYTALADDFERRHPGVRVELTEIPYQLYRDKLMLAVQGGTGPDVMVLDQIWTPEFAAAGLIEALDRDIRAAGMRGGDFFAGAWASNRWRDRSWGVPFNVGVWERMYYNADLFRRAGLDPDRPPRTWKQWLAAAGRVDRLPDASGVGLIGCRDEAASVLTDSLLYSAGGRVVSDGRAVFDSPANRRAFTLYQRLSRHAPSGAASACSDDTLAHFTAGRTGMLLDGGWQQPAIEESARFDWRVTTPPAPEGRAFTGALGGWNMAVGTGARDRELAFGFVRLATTSPTHQTAANDSVPALRAAGEAFVRKNHRHPGELLRMLAEGRPRPVVPVYNAVSRAQQDAVQAILGGADVAGALAEAEKAMQRAIDQE</sequence>
<proteinExistence type="predicted"/>
<dbReference type="EMBL" id="CP031320">
    <property type="protein sequence ID" value="AXK35003.1"/>
    <property type="molecule type" value="Genomic_DNA"/>
</dbReference>
<keyword evidence="2" id="KW-1185">Reference proteome</keyword>
<dbReference type="AlphaFoldDB" id="A0A345XTN7"/>
<dbReference type="Pfam" id="PF01547">
    <property type="entry name" value="SBP_bac_1"/>
    <property type="match status" value="1"/>
</dbReference>
<accession>A0A345XTN7</accession>
<name>A0A345XTN7_9ACTN</name>
<reference evidence="1 2" key="1">
    <citation type="submission" date="2018-07" db="EMBL/GenBank/DDBJ databases">
        <title>Draft genome of the type strain Streptomyces armeniacus ATCC 15676.</title>
        <authorList>
            <person name="Labana P."/>
            <person name="Gosse J.T."/>
            <person name="Boddy C.N."/>
        </authorList>
    </citation>
    <scope>NUCLEOTIDE SEQUENCE [LARGE SCALE GENOMIC DNA]</scope>
    <source>
        <strain evidence="1 2">ATCC 15676</strain>
    </source>
</reference>
<organism evidence="1 2">
    <name type="scientific">Streptomyces armeniacus</name>
    <dbReference type="NCBI Taxonomy" id="83291"/>
    <lineage>
        <taxon>Bacteria</taxon>
        <taxon>Bacillati</taxon>
        <taxon>Actinomycetota</taxon>
        <taxon>Actinomycetes</taxon>
        <taxon>Kitasatosporales</taxon>
        <taxon>Streptomycetaceae</taxon>
        <taxon>Streptomyces</taxon>
    </lineage>
</organism>
<gene>
    <name evidence="1" type="ORF">DVA86_22505</name>
</gene>
<dbReference type="Proteomes" id="UP000254425">
    <property type="component" value="Chromosome"/>
</dbReference>
<dbReference type="CDD" id="cd13585">
    <property type="entry name" value="PBP2_TMBP_like"/>
    <property type="match status" value="1"/>
</dbReference>
<dbReference type="Gene3D" id="3.40.190.10">
    <property type="entry name" value="Periplasmic binding protein-like II"/>
    <property type="match status" value="2"/>
</dbReference>
<evidence type="ECO:0000313" key="2">
    <source>
        <dbReference type="Proteomes" id="UP000254425"/>
    </source>
</evidence>
<dbReference type="SUPFAM" id="SSF53850">
    <property type="entry name" value="Periplasmic binding protein-like II"/>
    <property type="match status" value="1"/>
</dbReference>
<dbReference type="KEGG" id="sarm:DVA86_22505"/>
<dbReference type="InterPro" id="IPR050490">
    <property type="entry name" value="Bact_solute-bd_prot1"/>
</dbReference>
<evidence type="ECO:0000313" key="1">
    <source>
        <dbReference type="EMBL" id="AXK35003.1"/>
    </source>
</evidence>
<dbReference type="InterPro" id="IPR006059">
    <property type="entry name" value="SBP"/>
</dbReference>